<name>A0AAV1UVB2_9STRA</name>
<reference evidence="3" key="1">
    <citation type="submission" date="2024-01" db="EMBL/GenBank/DDBJ databases">
        <authorList>
            <person name="Webb A."/>
        </authorList>
    </citation>
    <scope>NUCLEOTIDE SEQUENCE</scope>
    <source>
        <strain evidence="3">Pm1</strain>
    </source>
</reference>
<dbReference type="EMBL" id="CAKLBY020000227">
    <property type="protein sequence ID" value="CAK7937638.1"/>
    <property type="molecule type" value="Genomic_DNA"/>
</dbReference>
<feature type="signal peptide" evidence="2">
    <location>
        <begin position="1"/>
        <end position="29"/>
    </location>
</feature>
<gene>
    <name evidence="3" type="ORF">PM001_LOCUS22788</name>
</gene>
<dbReference type="Proteomes" id="UP001162060">
    <property type="component" value="Unassembled WGS sequence"/>
</dbReference>
<dbReference type="AlphaFoldDB" id="A0AAV1UVB2"/>
<comment type="caution">
    <text evidence="3">The sequence shown here is derived from an EMBL/GenBank/DDBJ whole genome shotgun (WGS) entry which is preliminary data.</text>
</comment>
<feature type="chain" id="PRO_5043427099" evidence="2">
    <location>
        <begin position="30"/>
        <end position="127"/>
    </location>
</feature>
<evidence type="ECO:0000256" key="2">
    <source>
        <dbReference type="SAM" id="SignalP"/>
    </source>
</evidence>
<feature type="compositionally biased region" description="Basic and acidic residues" evidence="1">
    <location>
        <begin position="104"/>
        <end position="127"/>
    </location>
</feature>
<evidence type="ECO:0000256" key="1">
    <source>
        <dbReference type="SAM" id="MobiDB-lite"/>
    </source>
</evidence>
<accession>A0AAV1UVB2</accession>
<evidence type="ECO:0000313" key="3">
    <source>
        <dbReference type="EMBL" id="CAK7937638.1"/>
    </source>
</evidence>
<keyword evidence="2" id="KW-0732">Signal</keyword>
<feature type="region of interest" description="Disordered" evidence="1">
    <location>
        <begin position="103"/>
        <end position="127"/>
    </location>
</feature>
<organism evidence="3 4">
    <name type="scientific">Peronospora matthiolae</name>
    <dbReference type="NCBI Taxonomy" id="2874970"/>
    <lineage>
        <taxon>Eukaryota</taxon>
        <taxon>Sar</taxon>
        <taxon>Stramenopiles</taxon>
        <taxon>Oomycota</taxon>
        <taxon>Peronosporomycetes</taxon>
        <taxon>Peronosporales</taxon>
        <taxon>Peronosporaceae</taxon>
        <taxon>Peronospora</taxon>
    </lineage>
</organism>
<proteinExistence type="predicted"/>
<sequence length="127" mass="13509">MVHSFLLKISALTSSTLLASTLLASPGAANPAPGTVLLEHVSGSRAEVAVLGAQVISFYTADNPNVNVLFMADDPSTSDGVTPIQGGLTPRVPILRDRPKRLFHPPERFCPHHEVGSQQRDSGDQSR</sequence>
<evidence type="ECO:0000313" key="4">
    <source>
        <dbReference type="Proteomes" id="UP001162060"/>
    </source>
</evidence>
<protein>
    <submittedName>
        <fullName evidence="3">Uncharacterized protein</fullName>
    </submittedName>
</protein>